<gene>
    <name evidence="1" type="ORF">M6B38_120450</name>
</gene>
<dbReference type="AlphaFoldDB" id="A0AAX6HAU7"/>
<reference evidence="1" key="2">
    <citation type="submission" date="2023-04" db="EMBL/GenBank/DDBJ databases">
        <authorList>
            <person name="Bruccoleri R.E."/>
            <person name="Oakeley E.J."/>
            <person name="Faust A.-M."/>
            <person name="Dessus-Babus S."/>
            <person name="Altorfer M."/>
            <person name="Burckhardt D."/>
            <person name="Oertli M."/>
            <person name="Naumann U."/>
            <person name="Petersen F."/>
            <person name="Wong J."/>
        </authorList>
    </citation>
    <scope>NUCLEOTIDE SEQUENCE</scope>
    <source>
        <strain evidence="1">GSM-AAB239-AS_SAM_17_03QT</strain>
        <tissue evidence="1">Leaf</tissue>
    </source>
</reference>
<organism evidence="1 2">
    <name type="scientific">Iris pallida</name>
    <name type="common">Sweet iris</name>
    <dbReference type="NCBI Taxonomy" id="29817"/>
    <lineage>
        <taxon>Eukaryota</taxon>
        <taxon>Viridiplantae</taxon>
        <taxon>Streptophyta</taxon>
        <taxon>Embryophyta</taxon>
        <taxon>Tracheophyta</taxon>
        <taxon>Spermatophyta</taxon>
        <taxon>Magnoliopsida</taxon>
        <taxon>Liliopsida</taxon>
        <taxon>Asparagales</taxon>
        <taxon>Iridaceae</taxon>
        <taxon>Iridoideae</taxon>
        <taxon>Irideae</taxon>
        <taxon>Iris</taxon>
    </lineage>
</organism>
<sequence>MYKFGFSLVLGFAGNYRRYFPVFGLTKNRGDATGFFRKFQIIFKMNLK</sequence>
<evidence type="ECO:0000313" key="2">
    <source>
        <dbReference type="Proteomes" id="UP001140949"/>
    </source>
</evidence>
<protein>
    <submittedName>
        <fullName evidence="1">Basic proline-rich protein-like</fullName>
    </submittedName>
</protein>
<name>A0AAX6HAU7_IRIPA</name>
<keyword evidence="2" id="KW-1185">Reference proteome</keyword>
<comment type="caution">
    <text evidence="1">The sequence shown here is derived from an EMBL/GenBank/DDBJ whole genome shotgun (WGS) entry which is preliminary data.</text>
</comment>
<proteinExistence type="predicted"/>
<reference evidence="1" key="1">
    <citation type="journal article" date="2023" name="GigaByte">
        <title>Genome assembly of the bearded iris, Iris pallida Lam.</title>
        <authorList>
            <person name="Bruccoleri R.E."/>
            <person name="Oakeley E.J."/>
            <person name="Faust A.M.E."/>
            <person name="Altorfer M."/>
            <person name="Dessus-Babus S."/>
            <person name="Burckhardt D."/>
            <person name="Oertli M."/>
            <person name="Naumann U."/>
            <person name="Petersen F."/>
            <person name="Wong J."/>
        </authorList>
    </citation>
    <scope>NUCLEOTIDE SEQUENCE</scope>
    <source>
        <strain evidence="1">GSM-AAB239-AS_SAM_17_03QT</strain>
    </source>
</reference>
<dbReference type="Proteomes" id="UP001140949">
    <property type="component" value="Unassembled WGS sequence"/>
</dbReference>
<dbReference type="EMBL" id="JANAVB010011245">
    <property type="protein sequence ID" value="KAJ6837701.1"/>
    <property type="molecule type" value="Genomic_DNA"/>
</dbReference>
<evidence type="ECO:0000313" key="1">
    <source>
        <dbReference type="EMBL" id="KAJ6837701.1"/>
    </source>
</evidence>
<accession>A0AAX6HAU7</accession>